<dbReference type="InterPro" id="IPR038765">
    <property type="entry name" value="Papain-like_cys_pep_sf"/>
</dbReference>
<feature type="domain" description="Transglutaminase-like" evidence="3">
    <location>
        <begin position="464"/>
        <end position="520"/>
    </location>
</feature>
<sequence length="557" mass="62273">MKKLLCLMLISLSGVILLNGCSDDSEGSTDQDGQNNEAEESEEPKPKQTKTETSQPLELSSYAKEIGATLSSPGSKEFSVQSSFMLEGQIDDTSGLDGRFIWVELSGPKGGEFTYYIPLQDGKFSEEIMLFEGKGDYNITVRLPDKEQDNHFYEMASLEVTNESTEKTRDIFLGRKALENGLTISQPASGFTEADGFLHLAGTIDDKYNGRNLMVKGEKGSESWKVIIPVKNGKFETEFPLHYGGGKHHVTVMVPDSDRKNYYLEAAKFFVNNTSTAKTDPINFYKDYNEHEFQLDYPKAGGLKADGNTFRIAGTYDPSVSDNKKIEQLIVTTKKSDLEASYLVPANDGTFEGEFRLRFGPGKYDVTVNIPTDPGAYKSYFKYSGIARFTVKSDAKDKRNLLPSRGIQSDSQKIEDLAANLTKGVNGERKKAKAIYEYVAKNISYDVEKLEKDLFKLSDSALKTLQTKSGVCQDYAFLTVALLRATGIESHYIGGRASLARHAWVEADINGEWLLMDPTWGAGYVQDGKFVPRYTDKYFDPNMEDFKKTHTRQEVVY</sequence>
<protein>
    <recommendedName>
        <fullName evidence="3">Transglutaminase-like domain-containing protein</fullName>
    </recommendedName>
</protein>
<evidence type="ECO:0000256" key="1">
    <source>
        <dbReference type="SAM" id="MobiDB-lite"/>
    </source>
</evidence>
<gene>
    <name evidence="4" type="ORF">GCM10009001_11000</name>
</gene>
<reference evidence="5" key="1">
    <citation type="journal article" date="2019" name="Int. J. Syst. Evol. Microbiol.">
        <title>The Global Catalogue of Microorganisms (GCM) 10K type strain sequencing project: providing services to taxonomists for standard genome sequencing and annotation.</title>
        <authorList>
            <consortium name="The Broad Institute Genomics Platform"/>
            <consortium name="The Broad Institute Genome Sequencing Center for Infectious Disease"/>
            <person name="Wu L."/>
            <person name="Ma J."/>
        </authorList>
    </citation>
    <scope>NUCLEOTIDE SEQUENCE [LARGE SCALE GENOMIC DNA]</scope>
    <source>
        <strain evidence="5">JCM 15395</strain>
    </source>
</reference>
<keyword evidence="5" id="KW-1185">Reference proteome</keyword>
<dbReference type="Gene3D" id="3.10.620.30">
    <property type="match status" value="1"/>
</dbReference>
<dbReference type="EMBL" id="BAAADS010000006">
    <property type="protein sequence ID" value="GAA0596648.1"/>
    <property type="molecule type" value="Genomic_DNA"/>
</dbReference>
<comment type="caution">
    <text evidence="4">The sequence shown here is derived from an EMBL/GenBank/DDBJ whole genome shotgun (WGS) entry which is preliminary data.</text>
</comment>
<dbReference type="PANTHER" id="PTHR46333:SF2">
    <property type="entry name" value="CYTOKINESIS PROTEIN 3"/>
    <property type="match status" value="1"/>
</dbReference>
<accession>A0ABP3QSR5</accession>
<proteinExistence type="predicted"/>
<evidence type="ECO:0000256" key="2">
    <source>
        <dbReference type="SAM" id="SignalP"/>
    </source>
</evidence>
<organism evidence="4 5">
    <name type="scientific">Virgibacillus siamensis</name>
    <dbReference type="NCBI Taxonomy" id="480071"/>
    <lineage>
        <taxon>Bacteria</taxon>
        <taxon>Bacillati</taxon>
        <taxon>Bacillota</taxon>
        <taxon>Bacilli</taxon>
        <taxon>Bacillales</taxon>
        <taxon>Bacillaceae</taxon>
        <taxon>Virgibacillus</taxon>
    </lineage>
</organism>
<dbReference type="InterPro" id="IPR052557">
    <property type="entry name" value="CAP/Cytokinesis_protein"/>
</dbReference>
<dbReference type="PANTHER" id="PTHR46333">
    <property type="entry name" value="CYTOKINESIS PROTEIN 3"/>
    <property type="match status" value="1"/>
</dbReference>
<name>A0ABP3QSR5_9BACI</name>
<dbReference type="SUPFAM" id="SSF54001">
    <property type="entry name" value="Cysteine proteinases"/>
    <property type="match status" value="1"/>
</dbReference>
<dbReference type="SMART" id="SM00460">
    <property type="entry name" value="TGc"/>
    <property type="match status" value="1"/>
</dbReference>
<evidence type="ECO:0000313" key="4">
    <source>
        <dbReference type="EMBL" id="GAA0596648.1"/>
    </source>
</evidence>
<dbReference type="Proteomes" id="UP001500866">
    <property type="component" value="Unassembled WGS sequence"/>
</dbReference>
<evidence type="ECO:0000259" key="3">
    <source>
        <dbReference type="SMART" id="SM00460"/>
    </source>
</evidence>
<dbReference type="Pfam" id="PF01841">
    <property type="entry name" value="Transglut_core"/>
    <property type="match status" value="1"/>
</dbReference>
<dbReference type="InterPro" id="IPR002931">
    <property type="entry name" value="Transglutaminase-like"/>
</dbReference>
<feature type="signal peptide" evidence="2">
    <location>
        <begin position="1"/>
        <end position="18"/>
    </location>
</feature>
<feature type="region of interest" description="Disordered" evidence="1">
    <location>
        <begin position="23"/>
        <end position="58"/>
    </location>
</feature>
<feature type="chain" id="PRO_5046570499" description="Transglutaminase-like domain-containing protein" evidence="2">
    <location>
        <begin position="19"/>
        <end position="557"/>
    </location>
</feature>
<evidence type="ECO:0000313" key="5">
    <source>
        <dbReference type="Proteomes" id="UP001500866"/>
    </source>
</evidence>
<dbReference type="RefSeq" id="WP_343811016.1">
    <property type="nucleotide sequence ID" value="NZ_BAAADS010000006.1"/>
</dbReference>
<keyword evidence="2" id="KW-0732">Signal</keyword>